<dbReference type="EC" id="2.7.11.1" evidence="2"/>
<keyword evidence="14" id="KW-1185">Reference proteome</keyword>
<evidence type="ECO:0000256" key="1">
    <source>
        <dbReference type="ARBA" id="ARBA00006935"/>
    </source>
</evidence>
<dbReference type="Pfam" id="PF00069">
    <property type="entry name" value="Pkinase"/>
    <property type="match status" value="1"/>
</dbReference>
<dbReference type="InterPro" id="IPR000719">
    <property type="entry name" value="Prot_kinase_dom"/>
</dbReference>
<dbReference type="Gene3D" id="3.30.200.20">
    <property type="entry name" value="Phosphorylase Kinase, domain 1"/>
    <property type="match status" value="2"/>
</dbReference>
<protein>
    <recommendedName>
        <fullName evidence="2">non-specific serine/threonine protein kinase</fullName>
        <ecNumber evidence="2">2.7.11.1</ecNumber>
    </recommendedName>
</protein>
<evidence type="ECO:0000256" key="3">
    <source>
        <dbReference type="ARBA" id="ARBA00022527"/>
    </source>
</evidence>
<keyword evidence="4" id="KW-0597">Phosphoprotein</keyword>
<feature type="domain" description="Protein kinase" evidence="12">
    <location>
        <begin position="90"/>
        <end position="325"/>
    </location>
</feature>
<evidence type="ECO:0000256" key="2">
    <source>
        <dbReference type="ARBA" id="ARBA00012513"/>
    </source>
</evidence>
<evidence type="ECO:0000256" key="5">
    <source>
        <dbReference type="ARBA" id="ARBA00022679"/>
    </source>
</evidence>
<dbReference type="Gene3D" id="1.10.510.10">
    <property type="entry name" value="Transferase(Phosphotransferase) domain 1"/>
    <property type="match status" value="1"/>
</dbReference>
<evidence type="ECO:0000256" key="8">
    <source>
        <dbReference type="ARBA" id="ARBA00022840"/>
    </source>
</evidence>
<comment type="caution">
    <text evidence="13">The sequence shown here is derived from an EMBL/GenBank/DDBJ whole genome shotgun (WGS) entry which is preliminary data.</text>
</comment>
<feature type="binding site" evidence="9">
    <location>
        <position position="129"/>
    </location>
    <ligand>
        <name>ATP</name>
        <dbReference type="ChEBI" id="CHEBI:30616"/>
    </ligand>
</feature>
<dbReference type="GO" id="GO:0004674">
    <property type="term" value="F:protein serine/threonine kinase activity"/>
    <property type="evidence" value="ECO:0007669"/>
    <property type="project" value="UniProtKB-KW"/>
</dbReference>
<evidence type="ECO:0000313" key="14">
    <source>
        <dbReference type="Proteomes" id="UP000289886"/>
    </source>
</evidence>
<dbReference type="PROSITE" id="PS50011">
    <property type="entry name" value="PROTEIN_KINASE_DOM"/>
    <property type="match status" value="1"/>
</dbReference>
<dbReference type="SMART" id="SM00220">
    <property type="entry name" value="S_TKc"/>
    <property type="match status" value="1"/>
</dbReference>
<reference evidence="13 14" key="1">
    <citation type="submission" date="2019-01" db="EMBL/GenBank/DDBJ databases">
        <title>Draft Genome and Complete Hox-Cluster Characterization of the Sterlet Sturgeon (Acipenser ruthenus).</title>
        <authorList>
            <person name="Wei Q."/>
        </authorList>
    </citation>
    <scope>NUCLEOTIDE SEQUENCE [LARGE SCALE GENOMIC DNA]</scope>
    <source>
        <strain evidence="13">WHYD16114868_AA</strain>
        <tissue evidence="13">Blood</tissue>
    </source>
</reference>
<gene>
    <name evidence="13" type="ORF">EOD39_15508</name>
</gene>
<keyword evidence="7 13" id="KW-0418">Kinase</keyword>
<dbReference type="InterPro" id="IPR011009">
    <property type="entry name" value="Kinase-like_dom_sf"/>
</dbReference>
<evidence type="ECO:0000256" key="6">
    <source>
        <dbReference type="ARBA" id="ARBA00022741"/>
    </source>
</evidence>
<accession>A0A444V816</accession>
<keyword evidence="5" id="KW-0808">Transferase</keyword>
<evidence type="ECO:0000256" key="7">
    <source>
        <dbReference type="ARBA" id="ARBA00022777"/>
    </source>
</evidence>
<evidence type="ECO:0000256" key="11">
    <source>
        <dbReference type="SAM" id="MobiDB-lite"/>
    </source>
</evidence>
<keyword evidence="6 9" id="KW-0547">Nucleotide-binding</keyword>
<dbReference type="SUPFAM" id="SSF56112">
    <property type="entry name" value="Protein kinase-like (PK-like)"/>
    <property type="match status" value="1"/>
</dbReference>
<sequence>MKTERPKPNTFIVRWTAVLERTFHVCTVEESGAVYFREEWTEAIQTVADSLQRQEDERMKCSPTSQTDRIGEEGRDTSTGLHKRKTLNDFDCLKLLGNGTFGKVVLVREKASSKHYAMKILKKEVIIAKFLTYSFQTKDRLCFVMEYVSGGELFFHLSRERVFSEDRTRFYGAEIVSALDYLHSSKIVYRDLKLENVMLDKDGHIKITDFGLCKEGIAAAATMKTFCGTPEYLAPEMLEEKDYGRAVDWWGFGIIMFEMMCGRHPFYNQDREKLFQLILMGDIKFPSALSSDAKSLLSGLLTRDPNTRLAGGLDDAKEIMRHSFFVGIHWQDVYDKKLVPLKMSLVSWRGTCSRNAAQVTHYLAWTVFLPAVQWHRFRIFLRLRCKLNQAADTPPQQQKSHQAMRHAKECAAL</sequence>
<dbReference type="PROSITE" id="PS00108">
    <property type="entry name" value="PROTEIN_KINASE_ST"/>
    <property type="match status" value="1"/>
</dbReference>
<proteinExistence type="inferred from homology"/>
<dbReference type="FunFam" id="1.10.510.10:FF:000033">
    <property type="entry name" value="Non-specific serine/threonine protein kinase"/>
    <property type="match status" value="1"/>
</dbReference>
<dbReference type="Proteomes" id="UP000289886">
    <property type="component" value="Unassembled WGS sequence"/>
</dbReference>
<dbReference type="PANTHER" id="PTHR24351">
    <property type="entry name" value="RIBOSOMAL PROTEIN S6 KINASE"/>
    <property type="match status" value="1"/>
</dbReference>
<evidence type="ECO:0000256" key="9">
    <source>
        <dbReference type="PROSITE-ProRule" id="PRU10141"/>
    </source>
</evidence>
<evidence type="ECO:0000313" key="13">
    <source>
        <dbReference type="EMBL" id="RXM96579.1"/>
    </source>
</evidence>
<feature type="region of interest" description="Disordered" evidence="11">
    <location>
        <begin position="56"/>
        <end position="79"/>
    </location>
</feature>
<dbReference type="GO" id="GO:0005524">
    <property type="term" value="F:ATP binding"/>
    <property type="evidence" value="ECO:0007669"/>
    <property type="project" value="UniProtKB-UniRule"/>
</dbReference>
<evidence type="ECO:0000259" key="12">
    <source>
        <dbReference type="PROSITE" id="PS50011"/>
    </source>
</evidence>
<name>A0A444V816_ACIRT</name>
<keyword evidence="3 10" id="KW-0723">Serine/threonine-protein kinase</keyword>
<dbReference type="PROSITE" id="PS00107">
    <property type="entry name" value="PROTEIN_KINASE_ATP"/>
    <property type="match status" value="1"/>
</dbReference>
<organism evidence="13 14">
    <name type="scientific">Acipenser ruthenus</name>
    <name type="common">Sterlet sturgeon</name>
    <dbReference type="NCBI Taxonomy" id="7906"/>
    <lineage>
        <taxon>Eukaryota</taxon>
        <taxon>Metazoa</taxon>
        <taxon>Chordata</taxon>
        <taxon>Craniata</taxon>
        <taxon>Vertebrata</taxon>
        <taxon>Euteleostomi</taxon>
        <taxon>Actinopterygii</taxon>
        <taxon>Chondrostei</taxon>
        <taxon>Acipenseriformes</taxon>
        <taxon>Acipenseridae</taxon>
        <taxon>Acipenser</taxon>
    </lineage>
</organism>
<dbReference type="EMBL" id="SCEB01001567">
    <property type="protein sequence ID" value="RXM96579.1"/>
    <property type="molecule type" value="Genomic_DNA"/>
</dbReference>
<evidence type="ECO:0000256" key="10">
    <source>
        <dbReference type="RuleBase" id="RU000304"/>
    </source>
</evidence>
<dbReference type="AlphaFoldDB" id="A0A444V816"/>
<comment type="similarity">
    <text evidence="1">Belongs to the protein kinase superfamily. AGC Ser/Thr protein kinase family. RAC subfamily.</text>
</comment>
<dbReference type="InterPro" id="IPR017441">
    <property type="entry name" value="Protein_kinase_ATP_BS"/>
</dbReference>
<evidence type="ECO:0000256" key="4">
    <source>
        <dbReference type="ARBA" id="ARBA00022553"/>
    </source>
</evidence>
<keyword evidence="8 9" id="KW-0067">ATP-binding</keyword>
<dbReference type="InterPro" id="IPR008271">
    <property type="entry name" value="Ser/Thr_kinase_AS"/>
</dbReference>